<feature type="non-terminal residue" evidence="2">
    <location>
        <position position="1"/>
    </location>
</feature>
<gene>
    <name evidence="2" type="ORF">AMORRO_LOCUS16940</name>
</gene>
<sequence length="125" mass="13706">TLEATMASVGAKTLWVRNVWKKFLESETGFDYVLMKHLKVTDATDGKVSAEMPVEPQHLVNRFGSDHLVKKFSFKTYKTTKPSFVNIKNRLNSMHGGMIATLVDIGGSLAIAAKGMNSTGLSTDI</sequence>
<feature type="non-terminal residue" evidence="2">
    <location>
        <position position="125"/>
    </location>
</feature>
<comment type="caution">
    <text evidence="2">The sequence shown here is derived from an EMBL/GenBank/DDBJ whole genome shotgun (WGS) entry which is preliminary data.</text>
</comment>
<dbReference type="GO" id="GO:0047617">
    <property type="term" value="F:fatty acyl-CoA hydrolase activity"/>
    <property type="evidence" value="ECO:0007669"/>
    <property type="project" value="InterPro"/>
</dbReference>
<accession>A0A9N9JE50</accession>
<dbReference type="Proteomes" id="UP000789342">
    <property type="component" value="Unassembled WGS sequence"/>
</dbReference>
<reference evidence="2" key="1">
    <citation type="submission" date="2021-06" db="EMBL/GenBank/DDBJ databases">
        <authorList>
            <person name="Kallberg Y."/>
            <person name="Tangrot J."/>
            <person name="Rosling A."/>
        </authorList>
    </citation>
    <scope>NUCLEOTIDE SEQUENCE</scope>
    <source>
        <strain evidence="2">CL551</strain>
    </source>
</reference>
<dbReference type="EMBL" id="CAJVPV010049517">
    <property type="protein sequence ID" value="CAG8776261.1"/>
    <property type="molecule type" value="Genomic_DNA"/>
</dbReference>
<keyword evidence="3" id="KW-1185">Reference proteome</keyword>
<dbReference type="PANTHER" id="PTHR21660">
    <property type="entry name" value="THIOESTERASE SUPERFAMILY MEMBER-RELATED"/>
    <property type="match status" value="1"/>
</dbReference>
<dbReference type="Gene3D" id="3.10.129.10">
    <property type="entry name" value="Hotdog Thioesterase"/>
    <property type="match status" value="1"/>
</dbReference>
<dbReference type="OrthoDB" id="46529at2759"/>
<protein>
    <submittedName>
        <fullName evidence="2">4683_t:CDS:1</fullName>
    </submittedName>
</protein>
<evidence type="ECO:0000256" key="1">
    <source>
        <dbReference type="ARBA" id="ARBA00022801"/>
    </source>
</evidence>
<evidence type="ECO:0000313" key="2">
    <source>
        <dbReference type="EMBL" id="CAG8776261.1"/>
    </source>
</evidence>
<keyword evidence="1" id="KW-0378">Hydrolase</keyword>
<organism evidence="2 3">
    <name type="scientific">Acaulospora morrowiae</name>
    <dbReference type="NCBI Taxonomy" id="94023"/>
    <lineage>
        <taxon>Eukaryota</taxon>
        <taxon>Fungi</taxon>
        <taxon>Fungi incertae sedis</taxon>
        <taxon>Mucoromycota</taxon>
        <taxon>Glomeromycotina</taxon>
        <taxon>Glomeromycetes</taxon>
        <taxon>Diversisporales</taxon>
        <taxon>Acaulosporaceae</taxon>
        <taxon>Acaulospora</taxon>
    </lineage>
</organism>
<dbReference type="AlphaFoldDB" id="A0A9N9JE50"/>
<dbReference type="InterPro" id="IPR039298">
    <property type="entry name" value="ACOT13"/>
</dbReference>
<proteinExistence type="predicted"/>
<evidence type="ECO:0000313" key="3">
    <source>
        <dbReference type="Proteomes" id="UP000789342"/>
    </source>
</evidence>
<dbReference type="PANTHER" id="PTHR21660:SF1">
    <property type="entry name" value="ACYL-COENZYME A THIOESTERASE 13"/>
    <property type="match status" value="1"/>
</dbReference>
<name>A0A9N9JE50_9GLOM</name>